<dbReference type="EMBL" id="CP017557">
    <property type="protein sequence ID" value="AOW05001.1"/>
    <property type="molecule type" value="Genomic_DNA"/>
</dbReference>
<evidence type="ECO:0000313" key="1">
    <source>
        <dbReference type="EMBL" id="AOW05001.1"/>
    </source>
</evidence>
<dbReference type="Proteomes" id="UP000182444">
    <property type="component" value="Chromosome 1E"/>
</dbReference>
<gene>
    <name evidence="1" type="ORF">YALI1_E06628g</name>
</gene>
<sequence>MIDDVGKGYREEPELDVANYLTNGRMGTEQSVECRFPDYNVCTVGDPQSCYSVTIDGAQHHTLDPKAREHGCSFWSWNFAIPFAQTDLNYSRS</sequence>
<name>A0A1D8NH96_YARLL</name>
<accession>A0A1D8NH96</accession>
<dbReference type="VEuPathDB" id="FungiDB:YALI1_E06628g"/>
<proteinExistence type="predicted"/>
<dbReference type="AlphaFoldDB" id="A0A1D8NH96"/>
<reference evidence="1 2" key="1">
    <citation type="journal article" date="2016" name="PLoS ONE">
        <title>Sequence Assembly of Yarrowia lipolytica Strain W29/CLIB89 Shows Transposable Element Diversity.</title>
        <authorList>
            <person name="Magnan C."/>
            <person name="Yu J."/>
            <person name="Chang I."/>
            <person name="Jahn E."/>
            <person name="Kanomata Y."/>
            <person name="Wu J."/>
            <person name="Zeller M."/>
            <person name="Oakes M."/>
            <person name="Baldi P."/>
            <person name="Sandmeyer S."/>
        </authorList>
    </citation>
    <scope>NUCLEOTIDE SEQUENCE [LARGE SCALE GENOMIC DNA]</scope>
    <source>
        <strain evidence="2">CLIB89(W29)</strain>
    </source>
</reference>
<dbReference type="RefSeq" id="XP_068139008.1">
    <property type="nucleotide sequence ID" value="XM_068282907.1"/>
</dbReference>
<protein>
    <submittedName>
        <fullName evidence="1">Uncharacterized protein</fullName>
    </submittedName>
</protein>
<organism evidence="1 2">
    <name type="scientific">Yarrowia lipolytica</name>
    <name type="common">Candida lipolytica</name>
    <dbReference type="NCBI Taxonomy" id="4952"/>
    <lineage>
        <taxon>Eukaryota</taxon>
        <taxon>Fungi</taxon>
        <taxon>Dikarya</taxon>
        <taxon>Ascomycota</taxon>
        <taxon>Saccharomycotina</taxon>
        <taxon>Dipodascomycetes</taxon>
        <taxon>Dipodascales</taxon>
        <taxon>Dipodascales incertae sedis</taxon>
        <taxon>Yarrowia</taxon>
    </lineage>
</organism>
<dbReference type="GeneID" id="94583521"/>
<evidence type="ECO:0000313" key="2">
    <source>
        <dbReference type="Proteomes" id="UP000182444"/>
    </source>
</evidence>